<dbReference type="EMBL" id="QLII01000001">
    <property type="protein sequence ID" value="RAI73776.1"/>
    <property type="molecule type" value="Genomic_DNA"/>
</dbReference>
<protein>
    <submittedName>
        <fullName evidence="1">Uncharacterized protein</fullName>
    </submittedName>
</protein>
<sequence length="317" mass="30674">MTNIAIGTNVIISASINGSCVSSHTVVSPVSCTNVCENPAITLSGPVCSTSAVGTYVVNYTLVSGATIQVSSGTALNGVVSGVASGVPLSVTVSLAGCADKVILVPAGSCAVPCQKPTLTLASPVCNGSTYSVIFYSSVATVTANAGQVVGNSITGIPVGTAVSVTATAGAGCVEVQTVASPASCTVSCTLPDLSVGQPICNGNTYSVSYSLNGPGSVSVVGGTIVGNTVTNIAIGTNVIISASINGSCVSSHTVVSPASCSNVCENPAITLSGPVCSTSAVGTYVVNYTLVSGATIQVSSGTALNGVVSGVASVYR</sequence>
<proteinExistence type="predicted"/>
<keyword evidence="2" id="KW-1185">Reference proteome</keyword>
<reference evidence="1 2" key="1">
    <citation type="submission" date="2018-06" db="EMBL/GenBank/DDBJ databases">
        <title>Spirosoma sp. HMF3257 Genome sequencing and assembly.</title>
        <authorList>
            <person name="Kang H."/>
            <person name="Cha I."/>
            <person name="Kim H."/>
            <person name="Kang J."/>
            <person name="Joh K."/>
        </authorList>
    </citation>
    <scope>NUCLEOTIDE SEQUENCE [LARGE SCALE GENOMIC DNA]</scope>
    <source>
        <strain evidence="1 2">HMF3257</strain>
    </source>
</reference>
<name>A0A327NID1_9BACT</name>
<accession>A0A327NID1</accession>
<comment type="caution">
    <text evidence="1">The sequence shown here is derived from an EMBL/GenBank/DDBJ whole genome shotgun (WGS) entry which is preliminary data.</text>
</comment>
<dbReference type="Proteomes" id="UP000249016">
    <property type="component" value="Unassembled WGS sequence"/>
</dbReference>
<dbReference type="AlphaFoldDB" id="A0A327NID1"/>
<gene>
    <name evidence="1" type="ORF">HMF3257_04010</name>
</gene>
<evidence type="ECO:0000313" key="2">
    <source>
        <dbReference type="Proteomes" id="UP000249016"/>
    </source>
</evidence>
<organism evidence="1 2">
    <name type="scientific">Spirosoma telluris</name>
    <dbReference type="NCBI Taxonomy" id="2183553"/>
    <lineage>
        <taxon>Bacteria</taxon>
        <taxon>Pseudomonadati</taxon>
        <taxon>Bacteroidota</taxon>
        <taxon>Cytophagia</taxon>
        <taxon>Cytophagales</taxon>
        <taxon>Cytophagaceae</taxon>
        <taxon>Spirosoma</taxon>
    </lineage>
</organism>
<evidence type="ECO:0000313" key="1">
    <source>
        <dbReference type="EMBL" id="RAI73776.1"/>
    </source>
</evidence>